<dbReference type="InterPro" id="IPR003594">
    <property type="entry name" value="HATPase_dom"/>
</dbReference>
<evidence type="ECO:0000256" key="4">
    <source>
        <dbReference type="ARBA" id="ARBA00022553"/>
    </source>
</evidence>
<dbReference type="Gene3D" id="3.30.565.10">
    <property type="entry name" value="Histidine kinase-like ATPase, C-terminal domain"/>
    <property type="match status" value="1"/>
</dbReference>
<feature type="transmembrane region" description="Helical" evidence="11">
    <location>
        <begin position="72"/>
        <end position="95"/>
    </location>
</feature>
<sequence length="372" mass="39601">MKRLTFRARLTLVYGCLFLVAGLVMLAITYVLVADRQMPSFNVGYTSANPGDAGTLVNQVSESAWDVALNALLTRGGIALAVVVVAATAIGWLLAGRLLRPLDKITDTAVRIADAPAADRGLHERIGLTGPHDEVKRLADAFDTMLERLDHAFDGQRRFVANASHELRTPLTVNRSLLEVALYRGEPTPELTQLGRTLLEVNTRHEQLLDGLLVLARAERSEGGVADRSYVDLADIVDHVVSVTPFGSLDLRLAAEEAAVTGNPPLLERLVQNLVDNAIRYNLPDGFVAVSCGPSAAGVFVAVENSGPVIPKYDVPALFEPFHRGSRTAHQAPGAGLGLSIVQAIARAHGGDVRAESRTGGGLVVTVTLPPA</sequence>
<dbReference type="Pfam" id="PF02518">
    <property type="entry name" value="HATPase_c"/>
    <property type="match status" value="1"/>
</dbReference>
<reference evidence="15" key="1">
    <citation type="journal article" date="2019" name="Int. J. Syst. Evol. Microbiol.">
        <title>The Global Catalogue of Microorganisms (GCM) 10K type strain sequencing project: providing services to taxonomists for standard genome sequencing and annotation.</title>
        <authorList>
            <consortium name="The Broad Institute Genomics Platform"/>
            <consortium name="The Broad Institute Genome Sequencing Center for Infectious Disease"/>
            <person name="Wu L."/>
            <person name="Ma J."/>
        </authorList>
    </citation>
    <scope>NUCLEOTIDE SEQUENCE [LARGE SCALE GENOMIC DNA]</scope>
    <source>
        <strain evidence="15">CGMCC 4.7289</strain>
    </source>
</reference>
<dbReference type="SUPFAM" id="SSF47384">
    <property type="entry name" value="Homodimeric domain of signal transducing histidine kinase"/>
    <property type="match status" value="1"/>
</dbReference>
<keyword evidence="6 11" id="KW-0812">Transmembrane</keyword>
<keyword evidence="5" id="KW-0808">Transferase</keyword>
<dbReference type="PROSITE" id="PS50109">
    <property type="entry name" value="HIS_KIN"/>
    <property type="match status" value="1"/>
</dbReference>
<keyword evidence="15" id="KW-1185">Reference proteome</keyword>
<dbReference type="Proteomes" id="UP001595816">
    <property type="component" value="Unassembled WGS sequence"/>
</dbReference>
<keyword evidence="9" id="KW-0902">Two-component regulatory system</keyword>
<evidence type="ECO:0000256" key="3">
    <source>
        <dbReference type="ARBA" id="ARBA00012438"/>
    </source>
</evidence>
<feature type="domain" description="HAMP" evidence="13">
    <location>
        <begin position="96"/>
        <end position="154"/>
    </location>
</feature>
<evidence type="ECO:0000259" key="12">
    <source>
        <dbReference type="PROSITE" id="PS50109"/>
    </source>
</evidence>
<feature type="domain" description="Histidine kinase" evidence="12">
    <location>
        <begin position="162"/>
        <end position="372"/>
    </location>
</feature>
<protein>
    <recommendedName>
        <fullName evidence="3">histidine kinase</fullName>
        <ecNumber evidence="3">2.7.13.3</ecNumber>
    </recommendedName>
</protein>
<comment type="subcellular location">
    <subcellularLocation>
        <location evidence="2">Cell membrane</location>
    </subcellularLocation>
</comment>
<dbReference type="InterPro" id="IPR003660">
    <property type="entry name" value="HAMP_dom"/>
</dbReference>
<keyword evidence="8 11" id="KW-1133">Transmembrane helix</keyword>
<dbReference type="CDD" id="cd00075">
    <property type="entry name" value="HATPase"/>
    <property type="match status" value="1"/>
</dbReference>
<dbReference type="InterPro" id="IPR036890">
    <property type="entry name" value="HATPase_C_sf"/>
</dbReference>
<dbReference type="InterPro" id="IPR036097">
    <property type="entry name" value="HisK_dim/P_sf"/>
</dbReference>
<gene>
    <name evidence="14" type="ORF">ACFOZ4_22550</name>
</gene>
<dbReference type="SMART" id="SM00387">
    <property type="entry name" value="HATPase_c"/>
    <property type="match status" value="1"/>
</dbReference>
<organism evidence="14 15">
    <name type="scientific">Hamadaea flava</name>
    <dbReference type="NCBI Taxonomy" id="1742688"/>
    <lineage>
        <taxon>Bacteria</taxon>
        <taxon>Bacillati</taxon>
        <taxon>Actinomycetota</taxon>
        <taxon>Actinomycetes</taxon>
        <taxon>Micromonosporales</taxon>
        <taxon>Micromonosporaceae</taxon>
        <taxon>Hamadaea</taxon>
    </lineage>
</organism>
<dbReference type="PRINTS" id="PR00344">
    <property type="entry name" value="BCTRLSENSOR"/>
</dbReference>
<evidence type="ECO:0000256" key="2">
    <source>
        <dbReference type="ARBA" id="ARBA00004236"/>
    </source>
</evidence>
<dbReference type="InterPro" id="IPR004358">
    <property type="entry name" value="Sig_transdc_His_kin-like_C"/>
</dbReference>
<dbReference type="SUPFAM" id="SSF55874">
    <property type="entry name" value="ATPase domain of HSP90 chaperone/DNA topoisomerase II/histidine kinase"/>
    <property type="match status" value="1"/>
</dbReference>
<evidence type="ECO:0000256" key="10">
    <source>
        <dbReference type="ARBA" id="ARBA00023136"/>
    </source>
</evidence>
<evidence type="ECO:0000256" key="9">
    <source>
        <dbReference type="ARBA" id="ARBA00023012"/>
    </source>
</evidence>
<proteinExistence type="predicted"/>
<dbReference type="GO" id="GO:0016301">
    <property type="term" value="F:kinase activity"/>
    <property type="evidence" value="ECO:0007669"/>
    <property type="project" value="UniProtKB-KW"/>
</dbReference>
<accession>A0ABV8LSK3</accession>
<dbReference type="Pfam" id="PF00672">
    <property type="entry name" value="HAMP"/>
    <property type="match status" value="1"/>
</dbReference>
<dbReference type="PROSITE" id="PS50885">
    <property type="entry name" value="HAMP"/>
    <property type="match status" value="1"/>
</dbReference>
<evidence type="ECO:0000256" key="1">
    <source>
        <dbReference type="ARBA" id="ARBA00000085"/>
    </source>
</evidence>
<dbReference type="PANTHER" id="PTHR45436">
    <property type="entry name" value="SENSOR HISTIDINE KINASE YKOH"/>
    <property type="match status" value="1"/>
</dbReference>
<keyword evidence="7 14" id="KW-0418">Kinase</keyword>
<evidence type="ECO:0000256" key="11">
    <source>
        <dbReference type="SAM" id="Phobius"/>
    </source>
</evidence>
<evidence type="ECO:0000256" key="6">
    <source>
        <dbReference type="ARBA" id="ARBA00022692"/>
    </source>
</evidence>
<evidence type="ECO:0000313" key="15">
    <source>
        <dbReference type="Proteomes" id="UP001595816"/>
    </source>
</evidence>
<dbReference type="Pfam" id="PF00512">
    <property type="entry name" value="HisKA"/>
    <property type="match status" value="1"/>
</dbReference>
<comment type="catalytic activity">
    <reaction evidence="1">
        <text>ATP + protein L-histidine = ADP + protein N-phospho-L-histidine.</text>
        <dbReference type="EC" id="2.7.13.3"/>
    </reaction>
</comment>
<evidence type="ECO:0000259" key="13">
    <source>
        <dbReference type="PROSITE" id="PS50885"/>
    </source>
</evidence>
<keyword evidence="4" id="KW-0597">Phosphoprotein</keyword>
<dbReference type="SUPFAM" id="SSF158472">
    <property type="entry name" value="HAMP domain-like"/>
    <property type="match status" value="1"/>
</dbReference>
<dbReference type="CDD" id="cd06225">
    <property type="entry name" value="HAMP"/>
    <property type="match status" value="1"/>
</dbReference>
<dbReference type="Gene3D" id="1.10.287.130">
    <property type="match status" value="1"/>
</dbReference>
<dbReference type="EMBL" id="JBHSAY010000010">
    <property type="protein sequence ID" value="MFC4133401.1"/>
    <property type="molecule type" value="Genomic_DNA"/>
</dbReference>
<feature type="transmembrane region" description="Helical" evidence="11">
    <location>
        <begin position="12"/>
        <end position="33"/>
    </location>
</feature>
<dbReference type="SMART" id="SM00304">
    <property type="entry name" value="HAMP"/>
    <property type="match status" value="1"/>
</dbReference>
<dbReference type="EC" id="2.7.13.3" evidence="3"/>
<dbReference type="InterPro" id="IPR050428">
    <property type="entry name" value="TCS_sensor_his_kinase"/>
</dbReference>
<dbReference type="InterPro" id="IPR005467">
    <property type="entry name" value="His_kinase_dom"/>
</dbReference>
<dbReference type="CDD" id="cd00082">
    <property type="entry name" value="HisKA"/>
    <property type="match status" value="1"/>
</dbReference>
<dbReference type="RefSeq" id="WP_253760803.1">
    <property type="nucleotide sequence ID" value="NZ_JAMZDZ010000001.1"/>
</dbReference>
<evidence type="ECO:0000256" key="8">
    <source>
        <dbReference type="ARBA" id="ARBA00022989"/>
    </source>
</evidence>
<evidence type="ECO:0000313" key="14">
    <source>
        <dbReference type="EMBL" id="MFC4133401.1"/>
    </source>
</evidence>
<evidence type="ECO:0000256" key="7">
    <source>
        <dbReference type="ARBA" id="ARBA00022777"/>
    </source>
</evidence>
<evidence type="ECO:0000256" key="5">
    <source>
        <dbReference type="ARBA" id="ARBA00022679"/>
    </source>
</evidence>
<keyword evidence="10 11" id="KW-0472">Membrane</keyword>
<dbReference type="SMART" id="SM00388">
    <property type="entry name" value="HisKA"/>
    <property type="match status" value="1"/>
</dbReference>
<dbReference type="Gene3D" id="6.10.340.10">
    <property type="match status" value="1"/>
</dbReference>
<dbReference type="PANTHER" id="PTHR45436:SF5">
    <property type="entry name" value="SENSOR HISTIDINE KINASE TRCS"/>
    <property type="match status" value="1"/>
</dbReference>
<dbReference type="InterPro" id="IPR003661">
    <property type="entry name" value="HisK_dim/P_dom"/>
</dbReference>
<name>A0ABV8LSK3_9ACTN</name>
<comment type="caution">
    <text evidence="14">The sequence shown here is derived from an EMBL/GenBank/DDBJ whole genome shotgun (WGS) entry which is preliminary data.</text>
</comment>